<organism evidence="1 2">
    <name type="scientific">Candidatus Roizmanbacteria bacterium RIFOXYA1_FULL_41_12</name>
    <dbReference type="NCBI Taxonomy" id="1802082"/>
    <lineage>
        <taxon>Bacteria</taxon>
        <taxon>Candidatus Roizmaniibacteriota</taxon>
    </lineage>
</organism>
<gene>
    <name evidence="1" type="ORF">A2209_00740</name>
</gene>
<dbReference type="EMBL" id="MGBG01000006">
    <property type="protein sequence ID" value="OGK66515.1"/>
    <property type="molecule type" value="Genomic_DNA"/>
</dbReference>
<proteinExistence type="predicted"/>
<name>A0A1F7KF89_9BACT</name>
<accession>A0A1F7KF89</accession>
<protein>
    <submittedName>
        <fullName evidence="1">Uncharacterized protein</fullName>
    </submittedName>
</protein>
<dbReference type="Proteomes" id="UP000178450">
    <property type="component" value="Unassembled WGS sequence"/>
</dbReference>
<comment type="caution">
    <text evidence="1">The sequence shown here is derived from an EMBL/GenBank/DDBJ whole genome shotgun (WGS) entry which is preliminary data.</text>
</comment>
<sequence length="123" mass="14019">MIIKYNFERFTGAPARGDTRISINRSGLIRLSAGFCRVNNILSFKYCILFYDRSNGAIALKFINNKEDGVLKVTKDRKAATLAATSFIKSNKLDLRSNFKRHDWKKLSIPDVGEVFVVELSKR</sequence>
<evidence type="ECO:0000313" key="2">
    <source>
        <dbReference type="Proteomes" id="UP000178450"/>
    </source>
</evidence>
<reference evidence="1 2" key="1">
    <citation type="journal article" date="2016" name="Nat. Commun.">
        <title>Thousands of microbial genomes shed light on interconnected biogeochemical processes in an aquifer system.</title>
        <authorList>
            <person name="Anantharaman K."/>
            <person name="Brown C.T."/>
            <person name="Hug L.A."/>
            <person name="Sharon I."/>
            <person name="Castelle C.J."/>
            <person name="Probst A.J."/>
            <person name="Thomas B.C."/>
            <person name="Singh A."/>
            <person name="Wilkins M.J."/>
            <person name="Karaoz U."/>
            <person name="Brodie E.L."/>
            <person name="Williams K.H."/>
            <person name="Hubbard S.S."/>
            <person name="Banfield J.F."/>
        </authorList>
    </citation>
    <scope>NUCLEOTIDE SEQUENCE [LARGE SCALE GENOMIC DNA]</scope>
</reference>
<evidence type="ECO:0000313" key="1">
    <source>
        <dbReference type="EMBL" id="OGK66515.1"/>
    </source>
</evidence>
<dbReference type="AlphaFoldDB" id="A0A1F7KF89"/>